<evidence type="ECO:0000256" key="1">
    <source>
        <dbReference type="SAM" id="MobiDB-lite"/>
    </source>
</evidence>
<keyword evidence="3" id="KW-1185">Reference proteome</keyword>
<sequence length="39" mass="3936">MTKLDAKALNTVTGGTSKCEPTPPACPPAKDCGGKSKKC</sequence>
<proteinExistence type="predicted"/>
<name>A0AA37HPP9_9HYPH</name>
<evidence type="ECO:0000313" key="2">
    <source>
        <dbReference type="EMBL" id="GJD79480.1"/>
    </source>
</evidence>
<evidence type="ECO:0000313" key="3">
    <source>
        <dbReference type="Proteomes" id="UP001055108"/>
    </source>
</evidence>
<reference evidence="2" key="2">
    <citation type="submission" date="2021-08" db="EMBL/GenBank/DDBJ databases">
        <authorList>
            <person name="Tani A."/>
            <person name="Ola A."/>
            <person name="Ogura Y."/>
            <person name="Katsura K."/>
            <person name="Hayashi T."/>
        </authorList>
    </citation>
    <scope>NUCLEOTIDE SEQUENCE</scope>
    <source>
        <strain evidence="2">NBRC 103626</strain>
    </source>
</reference>
<dbReference type="AlphaFoldDB" id="A0AA37HPP9"/>
<dbReference type="Proteomes" id="UP001055108">
    <property type="component" value="Unassembled WGS sequence"/>
</dbReference>
<accession>A0AA37HPP9</accession>
<protein>
    <submittedName>
        <fullName evidence="2">Uncharacterized protein</fullName>
    </submittedName>
</protein>
<gene>
    <name evidence="2" type="ORF">NBEOAGPD_2707</name>
</gene>
<reference evidence="2" key="1">
    <citation type="journal article" date="2016" name="Front. Microbiol.">
        <title>Genome Sequence of the Piezophilic, Mesophilic Sulfate-Reducing Bacterium Desulfovibrio indicus J2T.</title>
        <authorList>
            <person name="Cao J."/>
            <person name="Maignien L."/>
            <person name="Shao Z."/>
            <person name="Alain K."/>
            <person name="Jebbar M."/>
        </authorList>
    </citation>
    <scope>NUCLEOTIDE SEQUENCE</scope>
    <source>
        <strain evidence="2">NBRC 103626</strain>
    </source>
</reference>
<organism evidence="2 3">
    <name type="scientific">Methylobacterium gregans</name>
    <dbReference type="NCBI Taxonomy" id="374424"/>
    <lineage>
        <taxon>Bacteria</taxon>
        <taxon>Pseudomonadati</taxon>
        <taxon>Pseudomonadota</taxon>
        <taxon>Alphaproteobacteria</taxon>
        <taxon>Hyphomicrobiales</taxon>
        <taxon>Methylobacteriaceae</taxon>
        <taxon>Methylobacterium</taxon>
    </lineage>
</organism>
<dbReference type="EMBL" id="BPQM01000063">
    <property type="protein sequence ID" value="GJD79480.1"/>
    <property type="molecule type" value="Genomic_DNA"/>
</dbReference>
<comment type="caution">
    <text evidence="2">The sequence shown here is derived from an EMBL/GenBank/DDBJ whole genome shotgun (WGS) entry which is preliminary data.</text>
</comment>
<feature type="region of interest" description="Disordered" evidence="1">
    <location>
        <begin position="1"/>
        <end position="39"/>
    </location>
</feature>